<feature type="compositionally biased region" description="Polar residues" evidence="1">
    <location>
        <begin position="345"/>
        <end position="359"/>
    </location>
</feature>
<feature type="region of interest" description="Disordered" evidence="1">
    <location>
        <begin position="81"/>
        <end position="493"/>
    </location>
</feature>
<feature type="compositionally biased region" description="Basic and acidic residues" evidence="1">
    <location>
        <begin position="445"/>
        <end position="457"/>
    </location>
</feature>
<feature type="compositionally biased region" description="Acidic residues" evidence="1">
    <location>
        <begin position="156"/>
        <end position="166"/>
    </location>
</feature>
<feature type="transmembrane region" description="Helical" evidence="2">
    <location>
        <begin position="20"/>
        <end position="37"/>
    </location>
</feature>
<dbReference type="PANTHER" id="PTHR33700:SF4">
    <property type="entry name" value="MYB-LIKE PROTEIN X"/>
    <property type="match status" value="1"/>
</dbReference>
<keyword evidence="2" id="KW-1133">Transmembrane helix</keyword>
<reference evidence="3 4" key="1">
    <citation type="submission" date="2017-07" db="EMBL/GenBank/DDBJ databases">
        <title>An improved, manually edited Actinidia chinensis var. chinensis (kiwifruit) genome highlights the challenges associated with draft genomes and gene prediction in plants.</title>
        <authorList>
            <person name="Pilkington S."/>
            <person name="Crowhurst R."/>
            <person name="Hilario E."/>
            <person name="Nardozza S."/>
            <person name="Fraser L."/>
            <person name="Peng Y."/>
            <person name="Gunaseelan K."/>
            <person name="Simpson R."/>
            <person name="Tahir J."/>
            <person name="Deroles S."/>
            <person name="Templeton K."/>
            <person name="Luo Z."/>
            <person name="Davy M."/>
            <person name="Cheng C."/>
            <person name="Mcneilage M."/>
            <person name="Scaglione D."/>
            <person name="Liu Y."/>
            <person name="Zhang Q."/>
            <person name="Datson P."/>
            <person name="De Silva N."/>
            <person name="Gardiner S."/>
            <person name="Bassett H."/>
            <person name="Chagne D."/>
            <person name="Mccallum J."/>
            <person name="Dzierzon H."/>
            <person name="Deng C."/>
            <person name="Wang Y.-Y."/>
            <person name="Barron N."/>
            <person name="Manako K."/>
            <person name="Bowen J."/>
            <person name="Foster T."/>
            <person name="Erridge Z."/>
            <person name="Tiffin H."/>
            <person name="Waite C."/>
            <person name="Davies K."/>
            <person name="Grierson E."/>
            <person name="Laing W."/>
            <person name="Kirk R."/>
            <person name="Chen X."/>
            <person name="Wood M."/>
            <person name="Montefiori M."/>
            <person name="Brummell D."/>
            <person name="Schwinn K."/>
            <person name="Catanach A."/>
            <person name="Fullerton C."/>
            <person name="Li D."/>
            <person name="Meiyalaghan S."/>
            <person name="Nieuwenhuizen N."/>
            <person name="Read N."/>
            <person name="Prakash R."/>
            <person name="Hunter D."/>
            <person name="Zhang H."/>
            <person name="Mckenzie M."/>
            <person name="Knabel M."/>
            <person name="Harris A."/>
            <person name="Allan A."/>
            <person name="Chen A."/>
            <person name="Janssen B."/>
            <person name="Plunkett B."/>
            <person name="Dwamena C."/>
            <person name="Voogd C."/>
            <person name="Leif D."/>
            <person name="Lafferty D."/>
            <person name="Souleyre E."/>
            <person name="Varkonyi-Gasic E."/>
            <person name="Gambi F."/>
            <person name="Hanley J."/>
            <person name="Yao J.-L."/>
            <person name="Cheung J."/>
            <person name="David K."/>
            <person name="Warren B."/>
            <person name="Marsh K."/>
            <person name="Snowden K."/>
            <person name="Lin-Wang K."/>
            <person name="Brian L."/>
            <person name="Martinez-Sanchez M."/>
            <person name="Wang M."/>
            <person name="Ileperuma N."/>
            <person name="Macnee N."/>
            <person name="Campin R."/>
            <person name="Mcatee P."/>
            <person name="Drummond R."/>
            <person name="Espley R."/>
            <person name="Ireland H."/>
            <person name="Wu R."/>
            <person name="Atkinson R."/>
            <person name="Karunairetnam S."/>
            <person name="Bulley S."/>
            <person name="Chunkath S."/>
            <person name="Hanley Z."/>
            <person name="Storey R."/>
            <person name="Thrimawithana A."/>
            <person name="Thomson S."/>
            <person name="David C."/>
            <person name="Testolin R."/>
        </authorList>
    </citation>
    <scope>NUCLEOTIDE SEQUENCE [LARGE SCALE GENOMIC DNA]</scope>
    <source>
        <strain evidence="4">cv. Red5</strain>
        <tissue evidence="3">Young leaf</tissue>
    </source>
</reference>
<dbReference type="FunCoup" id="A0A2R6R1Z8">
    <property type="interactions" value="64"/>
</dbReference>
<dbReference type="Gramene" id="PSS19270">
    <property type="protein sequence ID" value="PSS19270"/>
    <property type="gene ID" value="CEY00_Acc11315"/>
</dbReference>
<evidence type="ECO:0000256" key="1">
    <source>
        <dbReference type="SAM" id="MobiDB-lite"/>
    </source>
</evidence>
<accession>A0A2R6R1Z8</accession>
<comment type="caution">
    <text evidence="3">The sequence shown here is derived from an EMBL/GenBank/DDBJ whole genome shotgun (WGS) entry which is preliminary data.</text>
</comment>
<dbReference type="OMA" id="PNSEEHT"/>
<dbReference type="AlphaFoldDB" id="A0A2R6R1Z8"/>
<dbReference type="STRING" id="1590841.A0A2R6R1Z8"/>
<organism evidence="3 4">
    <name type="scientific">Actinidia chinensis var. chinensis</name>
    <name type="common">Chinese soft-hair kiwi</name>
    <dbReference type="NCBI Taxonomy" id="1590841"/>
    <lineage>
        <taxon>Eukaryota</taxon>
        <taxon>Viridiplantae</taxon>
        <taxon>Streptophyta</taxon>
        <taxon>Embryophyta</taxon>
        <taxon>Tracheophyta</taxon>
        <taxon>Spermatophyta</taxon>
        <taxon>Magnoliopsida</taxon>
        <taxon>eudicotyledons</taxon>
        <taxon>Gunneridae</taxon>
        <taxon>Pentapetalae</taxon>
        <taxon>asterids</taxon>
        <taxon>Ericales</taxon>
        <taxon>Actinidiaceae</taxon>
        <taxon>Actinidia</taxon>
    </lineage>
</organism>
<evidence type="ECO:0000313" key="4">
    <source>
        <dbReference type="Proteomes" id="UP000241394"/>
    </source>
</evidence>
<keyword evidence="4" id="KW-1185">Reference proteome</keyword>
<dbReference type="Proteomes" id="UP000241394">
    <property type="component" value="Chromosome LG10"/>
</dbReference>
<feature type="compositionally biased region" description="Low complexity" evidence="1">
    <location>
        <begin position="360"/>
        <end position="387"/>
    </location>
</feature>
<name>A0A2R6R1Z8_ACTCC</name>
<feature type="compositionally biased region" description="Basic and acidic residues" evidence="1">
    <location>
        <begin position="466"/>
        <end position="484"/>
    </location>
</feature>
<evidence type="ECO:0000313" key="3">
    <source>
        <dbReference type="EMBL" id="PSS19270.1"/>
    </source>
</evidence>
<keyword evidence="2" id="KW-0812">Transmembrane</keyword>
<sequence length="493" mass="55041">MYKHSPGRNHRSKGIKVKRTLQICVLLAICFWLIYQIKYSHDKKKAFDESDKKISHKTHVSDEVLKFGRKDLHPRLEETNIVNKKHDEEVEEEETGGGEGGEVLKNEEEEQEEDKKHEEEKEEEEEDNKSEEKEDEVREGGDDEMDEHDQVKTEMEVEGEEDLVEEEKERGESDEKEAEEKDVGGKEGQIENETSLEEHDQSHEAREEQYRADDASSAVKHETEGISAENEREVLENSNGNTEMEMLEGENKANNAEEITVSQNNTNEKAGEVETFDKGILPVAGKEESSEILSFKSEVGNQATEGHTETNNLSLQNETEAQNGTVRGSNSEGSNLQTRQEKNSFADSKNNSPDSNLEISSNTENAEAEAANLEISSNTENAEAEAAMGDSSNSSATKEIPVSEKVIISNESIETEGNIDATQNENSDTGNVTDETDENSVSYSKPEDADEVHHDPIDTSDPNMTLEKDVRTDLDTLPEIRTEGSNDEEAAAE</sequence>
<dbReference type="EMBL" id="NKQK01000010">
    <property type="protein sequence ID" value="PSS19270.1"/>
    <property type="molecule type" value="Genomic_DNA"/>
</dbReference>
<feature type="compositionally biased region" description="Acidic residues" evidence="1">
    <location>
        <begin position="120"/>
        <end position="129"/>
    </location>
</feature>
<dbReference type="PANTHER" id="PTHR33700">
    <property type="entry name" value="MYB-LIKE PROTEIN X"/>
    <property type="match status" value="1"/>
</dbReference>
<proteinExistence type="predicted"/>
<gene>
    <name evidence="3" type="ORF">CEY00_Acc11315</name>
</gene>
<keyword evidence="2" id="KW-0472">Membrane</keyword>
<dbReference type="OrthoDB" id="1306415at2759"/>
<evidence type="ECO:0000256" key="2">
    <source>
        <dbReference type="SAM" id="Phobius"/>
    </source>
</evidence>
<dbReference type="InParanoid" id="A0A2R6R1Z8"/>
<feature type="compositionally biased region" description="Basic and acidic residues" evidence="1">
    <location>
        <begin position="167"/>
        <end position="189"/>
    </location>
</feature>
<feature type="compositionally biased region" description="Polar residues" evidence="1">
    <location>
        <begin position="420"/>
        <end position="443"/>
    </location>
</feature>
<protein>
    <submittedName>
        <fullName evidence="3">LisH domain-containing protein</fullName>
    </submittedName>
</protein>
<feature type="compositionally biased region" description="Basic and acidic residues" evidence="1">
    <location>
        <begin position="130"/>
        <end position="140"/>
    </location>
</feature>
<feature type="compositionally biased region" description="Polar residues" evidence="1">
    <location>
        <begin position="299"/>
        <end position="338"/>
    </location>
</feature>
<reference evidence="4" key="2">
    <citation type="journal article" date="2018" name="BMC Genomics">
        <title>A manually annotated Actinidia chinensis var. chinensis (kiwifruit) genome highlights the challenges associated with draft genomes and gene prediction in plants.</title>
        <authorList>
            <person name="Pilkington S.M."/>
            <person name="Crowhurst R."/>
            <person name="Hilario E."/>
            <person name="Nardozza S."/>
            <person name="Fraser L."/>
            <person name="Peng Y."/>
            <person name="Gunaseelan K."/>
            <person name="Simpson R."/>
            <person name="Tahir J."/>
            <person name="Deroles S.C."/>
            <person name="Templeton K."/>
            <person name="Luo Z."/>
            <person name="Davy M."/>
            <person name="Cheng C."/>
            <person name="McNeilage M."/>
            <person name="Scaglione D."/>
            <person name="Liu Y."/>
            <person name="Zhang Q."/>
            <person name="Datson P."/>
            <person name="De Silva N."/>
            <person name="Gardiner S.E."/>
            <person name="Bassett H."/>
            <person name="Chagne D."/>
            <person name="McCallum J."/>
            <person name="Dzierzon H."/>
            <person name="Deng C."/>
            <person name="Wang Y.Y."/>
            <person name="Barron L."/>
            <person name="Manako K."/>
            <person name="Bowen J."/>
            <person name="Foster T.M."/>
            <person name="Erridge Z.A."/>
            <person name="Tiffin H."/>
            <person name="Waite C.N."/>
            <person name="Davies K.M."/>
            <person name="Grierson E.P."/>
            <person name="Laing W.A."/>
            <person name="Kirk R."/>
            <person name="Chen X."/>
            <person name="Wood M."/>
            <person name="Montefiori M."/>
            <person name="Brummell D.A."/>
            <person name="Schwinn K.E."/>
            <person name="Catanach A."/>
            <person name="Fullerton C."/>
            <person name="Li D."/>
            <person name="Meiyalaghan S."/>
            <person name="Nieuwenhuizen N."/>
            <person name="Read N."/>
            <person name="Prakash R."/>
            <person name="Hunter D."/>
            <person name="Zhang H."/>
            <person name="McKenzie M."/>
            <person name="Knabel M."/>
            <person name="Harris A."/>
            <person name="Allan A.C."/>
            <person name="Gleave A."/>
            <person name="Chen A."/>
            <person name="Janssen B.J."/>
            <person name="Plunkett B."/>
            <person name="Ampomah-Dwamena C."/>
            <person name="Voogd C."/>
            <person name="Leif D."/>
            <person name="Lafferty D."/>
            <person name="Souleyre E.J.F."/>
            <person name="Varkonyi-Gasic E."/>
            <person name="Gambi F."/>
            <person name="Hanley J."/>
            <person name="Yao J.L."/>
            <person name="Cheung J."/>
            <person name="David K.M."/>
            <person name="Warren B."/>
            <person name="Marsh K."/>
            <person name="Snowden K.C."/>
            <person name="Lin-Wang K."/>
            <person name="Brian L."/>
            <person name="Martinez-Sanchez M."/>
            <person name="Wang M."/>
            <person name="Ileperuma N."/>
            <person name="Macnee N."/>
            <person name="Campin R."/>
            <person name="McAtee P."/>
            <person name="Drummond R.S.M."/>
            <person name="Espley R.V."/>
            <person name="Ireland H.S."/>
            <person name="Wu R."/>
            <person name="Atkinson R.G."/>
            <person name="Karunairetnam S."/>
            <person name="Bulley S."/>
            <person name="Chunkath S."/>
            <person name="Hanley Z."/>
            <person name="Storey R."/>
            <person name="Thrimawithana A.H."/>
            <person name="Thomson S."/>
            <person name="David C."/>
            <person name="Testolin R."/>
            <person name="Huang H."/>
            <person name="Hellens R.P."/>
            <person name="Schaffer R.J."/>
        </authorList>
    </citation>
    <scope>NUCLEOTIDE SEQUENCE [LARGE SCALE GENOMIC DNA]</scope>
    <source>
        <strain evidence="4">cv. Red5</strain>
    </source>
</reference>
<feature type="compositionally biased region" description="Basic and acidic residues" evidence="1">
    <location>
        <begin position="196"/>
        <end position="235"/>
    </location>
</feature>